<protein>
    <submittedName>
        <fullName evidence="2">Uncharacterized protein</fullName>
    </submittedName>
</protein>
<organism evidence="2 3">
    <name type="scientific">Tetracentron sinense</name>
    <name type="common">Spur-leaf</name>
    <dbReference type="NCBI Taxonomy" id="13715"/>
    <lineage>
        <taxon>Eukaryota</taxon>
        <taxon>Viridiplantae</taxon>
        <taxon>Streptophyta</taxon>
        <taxon>Embryophyta</taxon>
        <taxon>Tracheophyta</taxon>
        <taxon>Spermatophyta</taxon>
        <taxon>Magnoliopsida</taxon>
        <taxon>Trochodendrales</taxon>
        <taxon>Trochodendraceae</taxon>
        <taxon>Tetracentron</taxon>
    </lineage>
</organism>
<dbReference type="AlphaFoldDB" id="A0A834YX13"/>
<gene>
    <name evidence="2" type="ORF">HHK36_019086</name>
</gene>
<reference evidence="2 3" key="1">
    <citation type="submission" date="2020-04" db="EMBL/GenBank/DDBJ databases">
        <title>Plant Genome Project.</title>
        <authorList>
            <person name="Zhang R.-G."/>
        </authorList>
    </citation>
    <scope>NUCLEOTIDE SEQUENCE [LARGE SCALE GENOMIC DNA]</scope>
    <source>
        <strain evidence="2">YNK0</strain>
        <tissue evidence="2">Leaf</tissue>
    </source>
</reference>
<comment type="caution">
    <text evidence="2">The sequence shown here is derived from an EMBL/GenBank/DDBJ whole genome shotgun (WGS) entry which is preliminary data.</text>
</comment>
<keyword evidence="3" id="KW-1185">Reference proteome</keyword>
<dbReference type="EMBL" id="JABCRI010000013">
    <property type="protein sequence ID" value="KAF8395145.1"/>
    <property type="molecule type" value="Genomic_DNA"/>
</dbReference>
<name>A0A834YX13_TETSI</name>
<sequence>MVVEAAVNRFYMDENWKLSKKEGSRSRSSTSSTSPLMRDSSKRSGSVVQSPDVYGRQYLQHFVPRYRSRNYSTIRTLRFGSDNPLVLLLLHFTPSLWSFAFLLKQLQYNCEPSSTVFYVLALLK</sequence>
<evidence type="ECO:0000313" key="2">
    <source>
        <dbReference type="EMBL" id="KAF8395145.1"/>
    </source>
</evidence>
<feature type="region of interest" description="Disordered" evidence="1">
    <location>
        <begin position="19"/>
        <end position="49"/>
    </location>
</feature>
<dbReference type="Proteomes" id="UP000655225">
    <property type="component" value="Unassembled WGS sequence"/>
</dbReference>
<proteinExistence type="predicted"/>
<accession>A0A834YX13</accession>
<evidence type="ECO:0000313" key="3">
    <source>
        <dbReference type="Proteomes" id="UP000655225"/>
    </source>
</evidence>
<evidence type="ECO:0000256" key="1">
    <source>
        <dbReference type="SAM" id="MobiDB-lite"/>
    </source>
</evidence>
<dbReference type="OrthoDB" id="1886376at2759"/>